<sequence>MITVLFTNQPCRTCDEVVQDKSMLWLNENGKRVMGIHIKFVAAIIKDGEIVEYPNIRKLGDEDDF</sequence>
<dbReference type="RefSeq" id="WP_185898165.1">
    <property type="nucleotide sequence ID" value="NZ_JACLZK010000001.1"/>
</dbReference>
<evidence type="ECO:0000313" key="2">
    <source>
        <dbReference type="Proteomes" id="UP000552683"/>
    </source>
</evidence>
<evidence type="ECO:0008006" key="3">
    <source>
        <dbReference type="Google" id="ProtNLM"/>
    </source>
</evidence>
<organism evidence="1 2">
    <name type="scientific">Campylobacter massiliensis</name>
    <dbReference type="NCBI Taxonomy" id="2762557"/>
    <lineage>
        <taxon>Bacteria</taxon>
        <taxon>Pseudomonadati</taxon>
        <taxon>Campylobacterota</taxon>
        <taxon>Epsilonproteobacteria</taxon>
        <taxon>Campylobacterales</taxon>
        <taxon>Campylobacteraceae</taxon>
        <taxon>Campylobacter</taxon>
    </lineage>
</organism>
<dbReference type="EMBL" id="JACLZK010000001">
    <property type="protein sequence ID" value="MBC2882560.1"/>
    <property type="molecule type" value="Genomic_DNA"/>
</dbReference>
<gene>
    <name evidence="1" type="ORF">H7R39_04690</name>
</gene>
<dbReference type="Proteomes" id="UP000552683">
    <property type="component" value="Unassembled WGS sequence"/>
</dbReference>
<keyword evidence="2" id="KW-1185">Reference proteome</keyword>
<proteinExistence type="predicted"/>
<evidence type="ECO:0000313" key="1">
    <source>
        <dbReference type="EMBL" id="MBC2882560.1"/>
    </source>
</evidence>
<protein>
    <recommendedName>
        <fullName evidence="3">Thioredoxin family protein</fullName>
    </recommendedName>
</protein>
<dbReference type="AlphaFoldDB" id="A0A842J716"/>
<reference evidence="1 2" key="1">
    <citation type="submission" date="2020-08" db="EMBL/GenBank/DDBJ databases">
        <title>Complete genome and description of Campylobacter massiliensis Marseille-Q3452 sp. nov.</title>
        <authorList>
            <person name="Antezack A."/>
        </authorList>
    </citation>
    <scope>NUCLEOTIDE SEQUENCE [LARGE SCALE GENOMIC DNA]</scope>
    <source>
        <strain evidence="1 2">Marseille-Q3452</strain>
    </source>
</reference>
<name>A0A842J716_9BACT</name>
<comment type="caution">
    <text evidence="1">The sequence shown here is derived from an EMBL/GenBank/DDBJ whole genome shotgun (WGS) entry which is preliminary data.</text>
</comment>
<accession>A0A842J716</accession>